<reference evidence="10" key="1">
    <citation type="submission" date="2021-02" db="EMBL/GenBank/DDBJ databases">
        <authorList>
            <person name="Nowell W R."/>
        </authorList>
    </citation>
    <scope>NUCLEOTIDE SEQUENCE</scope>
</reference>
<evidence type="ECO:0000256" key="3">
    <source>
        <dbReference type="ARBA" id="ARBA00022989"/>
    </source>
</evidence>
<dbReference type="Pfam" id="PF00001">
    <property type="entry name" value="7tm_1"/>
    <property type="match status" value="1"/>
</dbReference>
<organism evidence="10 11">
    <name type="scientific">Adineta ricciae</name>
    <name type="common">Rotifer</name>
    <dbReference type="NCBI Taxonomy" id="249248"/>
    <lineage>
        <taxon>Eukaryota</taxon>
        <taxon>Metazoa</taxon>
        <taxon>Spiralia</taxon>
        <taxon>Gnathifera</taxon>
        <taxon>Rotifera</taxon>
        <taxon>Eurotatoria</taxon>
        <taxon>Bdelloidea</taxon>
        <taxon>Adinetida</taxon>
        <taxon>Adinetidae</taxon>
        <taxon>Adineta</taxon>
    </lineage>
</organism>
<comment type="caution">
    <text evidence="10">The sequence shown here is derived from an EMBL/GenBank/DDBJ whole genome shotgun (WGS) entry which is preliminary data.</text>
</comment>
<feature type="transmembrane region" description="Helical" evidence="8">
    <location>
        <begin position="91"/>
        <end position="110"/>
    </location>
</feature>
<evidence type="ECO:0000313" key="11">
    <source>
        <dbReference type="Proteomes" id="UP000663828"/>
    </source>
</evidence>
<feature type="transmembrane region" description="Helical" evidence="8">
    <location>
        <begin position="131"/>
        <end position="151"/>
    </location>
</feature>
<name>A0A813U3H9_ADIRI</name>
<evidence type="ECO:0000256" key="8">
    <source>
        <dbReference type="SAM" id="Phobius"/>
    </source>
</evidence>
<dbReference type="Gene3D" id="1.20.1070.10">
    <property type="entry name" value="Rhodopsin 7-helix transmembrane proteins"/>
    <property type="match status" value="1"/>
</dbReference>
<proteinExistence type="predicted"/>
<evidence type="ECO:0000259" key="9">
    <source>
        <dbReference type="PROSITE" id="PS50262"/>
    </source>
</evidence>
<dbReference type="PROSITE" id="PS50262">
    <property type="entry name" value="G_PROTEIN_RECEP_F1_2"/>
    <property type="match status" value="1"/>
</dbReference>
<evidence type="ECO:0000256" key="5">
    <source>
        <dbReference type="ARBA" id="ARBA00023136"/>
    </source>
</evidence>
<keyword evidence="7" id="KW-0807">Transducer</keyword>
<keyword evidence="2 8" id="KW-0812">Transmembrane</keyword>
<dbReference type="PANTHER" id="PTHR24243:SF208">
    <property type="entry name" value="PYROKININ-1 RECEPTOR"/>
    <property type="match status" value="1"/>
</dbReference>
<dbReference type="SUPFAM" id="SSF81321">
    <property type="entry name" value="Family A G protein-coupled receptor-like"/>
    <property type="match status" value="1"/>
</dbReference>
<keyword evidence="4" id="KW-0297">G-protein coupled receptor</keyword>
<evidence type="ECO:0000313" key="10">
    <source>
        <dbReference type="EMBL" id="CAF0820470.1"/>
    </source>
</evidence>
<dbReference type="Proteomes" id="UP000663828">
    <property type="component" value="Unassembled WGS sequence"/>
</dbReference>
<dbReference type="GO" id="GO:0005886">
    <property type="term" value="C:plasma membrane"/>
    <property type="evidence" value="ECO:0007669"/>
    <property type="project" value="TreeGrafter"/>
</dbReference>
<evidence type="ECO:0000256" key="1">
    <source>
        <dbReference type="ARBA" id="ARBA00004141"/>
    </source>
</evidence>
<dbReference type="InterPro" id="IPR017452">
    <property type="entry name" value="GPCR_Rhodpsn_7TM"/>
</dbReference>
<feature type="domain" description="G-protein coupled receptors family 1 profile" evidence="9">
    <location>
        <begin position="29"/>
        <end position="299"/>
    </location>
</feature>
<feature type="transmembrane region" description="Helical" evidence="8">
    <location>
        <begin position="240"/>
        <end position="260"/>
    </location>
</feature>
<keyword evidence="6" id="KW-0675">Receptor</keyword>
<protein>
    <recommendedName>
        <fullName evidence="9">G-protein coupled receptors family 1 profile domain-containing protein</fullName>
    </recommendedName>
</protein>
<evidence type="ECO:0000256" key="7">
    <source>
        <dbReference type="ARBA" id="ARBA00023224"/>
    </source>
</evidence>
<dbReference type="EMBL" id="CAJNOR010000155">
    <property type="protein sequence ID" value="CAF0820470.1"/>
    <property type="molecule type" value="Genomic_DNA"/>
</dbReference>
<evidence type="ECO:0000256" key="6">
    <source>
        <dbReference type="ARBA" id="ARBA00023170"/>
    </source>
</evidence>
<dbReference type="PANTHER" id="PTHR24243">
    <property type="entry name" value="G-PROTEIN COUPLED RECEPTOR"/>
    <property type="match status" value="1"/>
</dbReference>
<feature type="transmembrane region" description="Helical" evidence="8">
    <location>
        <begin position="178"/>
        <end position="200"/>
    </location>
</feature>
<sequence>MSTITTLDSIERNLYQFGGPFLIAFGSIGSVLNVMVFTKSSLRKNPCALCLTGINIVNFLSLYLVLLPAVLVRGYRIDFSWKDLLICRFQFYIALVLACTQSSYIVLASIDRTLITSIDAHIRRISTQRLMMLNMFIIALFWLVCHIHALIHTQVLHIAPHSYVCFRSPGIYTKIMNYYSLLINGILPPLLMALFGLWTLKNVRAIRSMSNTARARHRTAYAVGRRYILHSKDHQLVRMLLLDIISFAICKCPSALVLMYEQCTQHIEKTPERQAIELSILLITYFLYYIENGISFYTNIFISKTFRREIRDTLRIHLLL</sequence>
<evidence type="ECO:0000256" key="4">
    <source>
        <dbReference type="ARBA" id="ARBA00023040"/>
    </source>
</evidence>
<feature type="transmembrane region" description="Helical" evidence="8">
    <location>
        <begin position="17"/>
        <end position="36"/>
    </location>
</feature>
<dbReference type="GO" id="GO:0004930">
    <property type="term" value="F:G protein-coupled receptor activity"/>
    <property type="evidence" value="ECO:0007669"/>
    <property type="project" value="UniProtKB-KW"/>
</dbReference>
<accession>A0A813U3H9</accession>
<keyword evidence="5 8" id="KW-0472">Membrane</keyword>
<gene>
    <name evidence="10" type="ORF">XAT740_LOCUS3933</name>
</gene>
<feature type="transmembrane region" description="Helical" evidence="8">
    <location>
        <begin position="48"/>
        <end position="71"/>
    </location>
</feature>
<dbReference type="AlphaFoldDB" id="A0A813U3H9"/>
<keyword evidence="3 8" id="KW-1133">Transmembrane helix</keyword>
<evidence type="ECO:0000256" key="2">
    <source>
        <dbReference type="ARBA" id="ARBA00022692"/>
    </source>
</evidence>
<keyword evidence="11" id="KW-1185">Reference proteome</keyword>
<feature type="transmembrane region" description="Helical" evidence="8">
    <location>
        <begin position="280"/>
        <end position="302"/>
    </location>
</feature>
<comment type="subcellular location">
    <subcellularLocation>
        <location evidence="1">Membrane</location>
        <topology evidence="1">Multi-pass membrane protein</topology>
    </subcellularLocation>
</comment>
<dbReference type="InterPro" id="IPR000276">
    <property type="entry name" value="GPCR_Rhodpsn"/>
</dbReference>